<reference evidence="3" key="1">
    <citation type="submission" date="2022-08" db="EMBL/GenBank/DDBJ databases">
        <authorList>
            <person name="Vandamme P."/>
            <person name="Hettiarachchi A."/>
            <person name="Peeters C."/>
            <person name="Cnockaert M."/>
            <person name="Carlier A."/>
        </authorList>
    </citation>
    <scope>NUCLEOTIDE SEQUENCE</scope>
    <source>
        <strain evidence="3">LMG 31809</strain>
    </source>
</reference>
<dbReference type="Proteomes" id="UP001141619">
    <property type="component" value="Unassembled WGS sequence"/>
</dbReference>
<organism evidence="3 4">
    <name type="scientific">Govanella unica</name>
    <dbReference type="NCBI Taxonomy" id="2975056"/>
    <lineage>
        <taxon>Bacteria</taxon>
        <taxon>Pseudomonadati</taxon>
        <taxon>Pseudomonadota</taxon>
        <taxon>Alphaproteobacteria</taxon>
        <taxon>Emcibacterales</taxon>
        <taxon>Govanellaceae</taxon>
        <taxon>Govanella</taxon>
    </lineage>
</organism>
<feature type="domain" description="HPt" evidence="2">
    <location>
        <begin position="28"/>
        <end position="91"/>
    </location>
</feature>
<accession>A0A9X3TX29</accession>
<dbReference type="Gene3D" id="1.20.120.160">
    <property type="entry name" value="HPT domain"/>
    <property type="match status" value="1"/>
</dbReference>
<comment type="caution">
    <text evidence="3">The sequence shown here is derived from an EMBL/GenBank/DDBJ whole genome shotgun (WGS) entry which is preliminary data.</text>
</comment>
<dbReference type="RefSeq" id="WP_274942888.1">
    <property type="nucleotide sequence ID" value="NZ_JANWOI010000001.1"/>
</dbReference>
<dbReference type="GO" id="GO:0004672">
    <property type="term" value="F:protein kinase activity"/>
    <property type="evidence" value="ECO:0007669"/>
    <property type="project" value="UniProtKB-ARBA"/>
</dbReference>
<evidence type="ECO:0000313" key="3">
    <source>
        <dbReference type="EMBL" id="MDA5193194.1"/>
    </source>
</evidence>
<dbReference type="InterPro" id="IPR008207">
    <property type="entry name" value="Sig_transdc_His_kin_Hpt_dom"/>
</dbReference>
<dbReference type="Pfam" id="PF01627">
    <property type="entry name" value="Hpt"/>
    <property type="match status" value="1"/>
</dbReference>
<keyword evidence="4" id="KW-1185">Reference proteome</keyword>
<gene>
    <name evidence="3" type="ORF">NYP16_04385</name>
</gene>
<protein>
    <submittedName>
        <fullName evidence="3">Hpt domain-containing protein</fullName>
    </submittedName>
</protein>
<sequence length="100" mass="10876">MTADVEIPRFDTRLVEEFARGDAVFMAELIDLFLTNAEDYVTEYLAATEEGQQRDVLHKLKGAALTVGAERLAALCNAADAERGTALVAELAALNSHLRP</sequence>
<keyword evidence="1" id="KW-0902">Two-component regulatory system</keyword>
<evidence type="ECO:0000256" key="1">
    <source>
        <dbReference type="ARBA" id="ARBA00023012"/>
    </source>
</evidence>
<proteinExistence type="predicted"/>
<dbReference type="GO" id="GO:0000160">
    <property type="term" value="P:phosphorelay signal transduction system"/>
    <property type="evidence" value="ECO:0007669"/>
    <property type="project" value="UniProtKB-KW"/>
</dbReference>
<dbReference type="InterPro" id="IPR036641">
    <property type="entry name" value="HPT_dom_sf"/>
</dbReference>
<name>A0A9X3TX29_9PROT</name>
<reference evidence="3" key="2">
    <citation type="journal article" date="2023" name="Syst. Appl. Microbiol.">
        <title>Govania unica gen. nov., sp. nov., a rare biosphere bacterium that represents a novel family in the class Alphaproteobacteria.</title>
        <authorList>
            <person name="Vandamme P."/>
            <person name="Peeters C."/>
            <person name="Hettiarachchi A."/>
            <person name="Cnockaert M."/>
            <person name="Carlier A."/>
        </authorList>
    </citation>
    <scope>NUCLEOTIDE SEQUENCE</scope>
    <source>
        <strain evidence="3">LMG 31809</strain>
    </source>
</reference>
<evidence type="ECO:0000313" key="4">
    <source>
        <dbReference type="Proteomes" id="UP001141619"/>
    </source>
</evidence>
<dbReference type="EMBL" id="JANWOI010000001">
    <property type="protein sequence ID" value="MDA5193194.1"/>
    <property type="molecule type" value="Genomic_DNA"/>
</dbReference>
<evidence type="ECO:0000259" key="2">
    <source>
        <dbReference type="Pfam" id="PF01627"/>
    </source>
</evidence>
<dbReference type="SUPFAM" id="SSF47226">
    <property type="entry name" value="Histidine-containing phosphotransfer domain, HPT domain"/>
    <property type="match status" value="1"/>
</dbReference>
<dbReference type="AlphaFoldDB" id="A0A9X3TX29"/>